<dbReference type="SUPFAM" id="SSF51306">
    <property type="entry name" value="LexA/Signal peptidase"/>
    <property type="match status" value="1"/>
</dbReference>
<dbReference type="EMBL" id="FOIO01000051">
    <property type="protein sequence ID" value="SEU05375.1"/>
    <property type="molecule type" value="Genomic_DNA"/>
</dbReference>
<evidence type="ECO:0000313" key="6">
    <source>
        <dbReference type="Proteomes" id="UP000182121"/>
    </source>
</evidence>
<dbReference type="Gene3D" id="1.10.260.40">
    <property type="entry name" value="lambda repressor-like DNA-binding domains"/>
    <property type="match status" value="1"/>
</dbReference>
<keyword evidence="3" id="KW-0804">Transcription</keyword>
<dbReference type="SMART" id="SM00530">
    <property type="entry name" value="HTH_XRE"/>
    <property type="match status" value="2"/>
</dbReference>
<proteinExistence type="predicted"/>
<dbReference type="PANTHER" id="PTHR40661:SF1">
    <property type="entry name" value="HTH CRO_C1-TYPE DOMAIN-CONTAINING PROTEIN"/>
    <property type="match status" value="1"/>
</dbReference>
<dbReference type="SUPFAM" id="SSF47413">
    <property type="entry name" value="lambda repressor-like DNA-binding domains"/>
    <property type="match status" value="1"/>
</dbReference>
<dbReference type="PROSITE" id="PS50943">
    <property type="entry name" value="HTH_CROC1"/>
    <property type="match status" value="1"/>
</dbReference>
<keyword evidence="2" id="KW-0238">DNA-binding</keyword>
<evidence type="ECO:0000256" key="2">
    <source>
        <dbReference type="ARBA" id="ARBA00023125"/>
    </source>
</evidence>
<dbReference type="RefSeq" id="WP_074663776.1">
    <property type="nucleotide sequence ID" value="NZ_FOIO01000051.1"/>
</dbReference>
<dbReference type="AlphaFoldDB" id="A0A1I0J686"/>
<dbReference type="Pfam" id="PF00717">
    <property type="entry name" value="Peptidase_S24"/>
    <property type="match status" value="1"/>
</dbReference>
<organism evidence="5 6">
    <name type="scientific">Enterocloster clostridioformis</name>
    <dbReference type="NCBI Taxonomy" id="1531"/>
    <lineage>
        <taxon>Bacteria</taxon>
        <taxon>Bacillati</taxon>
        <taxon>Bacillota</taxon>
        <taxon>Clostridia</taxon>
        <taxon>Lachnospirales</taxon>
        <taxon>Lachnospiraceae</taxon>
        <taxon>Enterocloster</taxon>
    </lineage>
</organism>
<dbReference type="InterPro" id="IPR015927">
    <property type="entry name" value="Peptidase_S24_S26A/B/C"/>
</dbReference>
<accession>A0A1I0J686</accession>
<dbReference type="Pfam" id="PF01381">
    <property type="entry name" value="HTH_3"/>
    <property type="match status" value="1"/>
</dbReference>
<evidence type="ECO:0000256" key="3">
    <source>
        <dbReference type="ARBA" id="ARBA00023163"/>
    </source>
</evidence>
<comment type="caution">
    <text evidence="5">The sequence shown here is derived from an EMBL/GenBank/DDBJ whole genome shotgun (WGS) entry which is preliminary data.</text>
</comment>
<dbReference type="InterPro" id="IPR010982">
    <property type="entry name" value="Lambda_DNA-bd_dom_sf"/>
</dbReference>
<evidence type="ECO:0000259" key="4">
    <source>
        <dbReference type="PROSITE" id="PS50943"/>
    </source>
</evidence>
<dbReference type="CDD" id="cd00093">
    <property type="entry name" value="HTH_XRE"/>
    <property type="match status" value="2"/>
</dbReference>
<dbReference type="Proteomes" id="UP000182121">
    <property type="component" value="Unassembled WGS sequence"/>
</dbReference>
<evidence type="ECO:0000313" key="5">
    <source>
        <dbReference type="EMBL" id="SEU05375.1"/>
    </source>
</evidence>
<dbReference type="Gene3D" id="2.10.109.10">
    <property type="entry name" value="Umud Fragment, subunit A"/>
    <property type="match status" value="1"/>
</dbReference>
<keyword evidence="1" id="KW-0805">Transcription regulation</keyword>
<dbReference type="CDD" id="cd06529">
    <property type="entry name" value="S24_LexA-like"/>
    <property type="match status" value="1"/>
</dbReference>
<dbReference type="PANTHER" id="PTHR40661">
    <property type="match status" value="1"/>
</dbReference>
<dbReference type="InterPro" id="IPR001387">
    <property type="entry name" value="Cro/C1-type_HTH"/>
</dbReference>
<dbReference type="GO" id="GO:0003677">
    <property type="term" value="F:DNA binding"/>
    <property type="evidence" value="ECO:0007669"/>
    <property type="project" value="UniProtKB-KW"/>
</dbReference>
<protein>
    <submittedName>
        <fullName evidence="5">Peptidase S24-like</fullName>
    </submittedName>
</protein>
<feature type="domain" description="HTH cro/C1-type" evidence="4">
    <location>
        <begin position="10"/>
        <end position="65"/>
    </location>
</feature>
<sequence length="381" mass="42199">MDVHEIGNRIKQARTLRNCTLDDIANEIGVAKSTIQRYENGLIIKPKLPVLQAIADSLNVNPAWLSGQEVPMIIDESLNSIINNRLKELNISLDYVAEKSGVSLHWLQKIDSFIPGEFGDYEIGYDWITRVADVLHLPGSKLRAALAKQEVPIYEGPMLTAEEAFKQAQEGPIAPYTESGIDKQGKLQCRTEDGTHEITSVNEKAQQLLGSFILLNNAGQDKALEQIVLLTKIPEYQDPDANDISSTTIIDFQPRRNSDLFVIPYYRGGVSAGTGIFILGNEAEDDIEIPNTPDYQGADYALDVNGHSMEPDYMDGDIALVSQNMEMQVGDIGVFVVNGSAYIKELGKNELISRNKDYPNILIHEEDNVVCMGKVIGKMMD</sequence>
<evidence type="ECO:0000256" key="1">
    <source>
        <dbReference type="ARBA" id="ARBA00023015"/>
    </source>
</evidence>
<gene>
    <name evidence="5" type="ORF">SAMN05216521_105120</name>
</gene>
<dbReference type="InterPro" id="IPR039418">
    <property type="entry name" value="LexA-like"/>
</dbReference>
<name>A0A1I0J686_9FIRM</name>
<dbReference type="InterPro" id="IPR036286">
    <property type="entry name" value="LexA/Signal_pep-like_sf"/>
</dbReference>
<reference evidence="5 6" key="1">
    <citation type="submission" date="2016-10" db="EMBL/GenBank/DDBJ databases">
        <authorList>
            <person name="Varghese N."/>
            <person name="Submissions S."/>
        </authorList>
    </citation>
    <scope>NUCLEOTIDE SEQUENCE [LARGE SCALE GENOMIC DNA]</scope>
    <source>
        <strain evidence="5 6">NLAE-zl-C196</strain>
    </source>
</reference>